<evidence type="ECO:0000256" key="1">
    <source>
        <dbReference type="SAM" id="SignalP"/>
    </source>
</evidence>
<keyword evidence="3" id="KW-1185">Reference proteome</keyword>
<dbReference type="AlphaFoldDB" id="A0AAD7YC51"/>
<organism evidence="2 3">
    <name type="scientific">Mythimna separata</name>
    <name type="common">Oriental armyworm</name>
    <name type="synonym">Pseudaletia separata</name>
    <dbReference type="NCBI Taxonomy" id="271217"/>
    <lineage>
        <taxon>Eukaryota</taxon>
        <taxon>Metazoa</taxon>
        <taxon>Ecdysozoa</taxon>
        <taxon>Arthropoda</taxon>
        <taxon>Hexapoda</taxon>
        <taxon>Insecta</taxon>
        <taxon>Pterygota</taxon>
        <taxon>Neoptera</taxon>
        <taxon>Endopterygota</taxon>
        <taxon>Lepidoptera</taxon>
        <taxon>Glossata</taxon>
        <taxon>Ditrysia</taxon>
        <taxon>Noctuoidea</taxon>
        <taxon>Noctuidae</taxon>
        <taxon>Noctuinae</taxon>
        <taxon>Hadenini</taxon>
        <taxon>Mythimna</taxon>
    </lineage>
</organism>
<reference evidence="2" key="1">
    <citation type="submission" date="2023-03" db="EMBL/GenBank/DDBJ databases">
        <title>Chromosome-level genomes of two armyworms, Mythimna separata and Mythimna loreyi, provide insights into the biosynthesis and reception of sex pheromones.</title>
        <authorList>
            <person name="Zhao H."/>
        </authorList>
    </citation>
    <scope>NUCLEOTIDE SEQUENCE</scope>
    <source>
        <strain evidence="2">BeijingLab</strain>
        <tissue evidence="2">Pupa</tissue>
    </source>
</reference>
<name>A0AAD7YC51_MYTSE</name>
<dbReference type="Proteomes" id="UP001231518">
    <property type="component" value="Chromosome 23"/>
</dbReference>
<comment type="caution">
    <text evidence="2">The sequence shown here is derived from an EMBL/GenBank/DDBJ whole genome shotgun (WGS) entry which is preliminary data.</text>
</comment>
<dbReference type="Pfam" id="PF15868">
    <property type="entry name" value="MBF2"/>
    <property type="match status" value="1"/>
</dbReference>
<sequence length="179" mass="19050">MKSALLVVLLAAAATAAVISNEVPDVVRVPDVADVGEVADVEAYELPEALVSETNELIDPADLPADARVAQPKGDLNDEVAQYEAGSRSDLDQDSVGFRNTRVFSGEYRVNGIAGRIQERIVRVTTNRAISLVRLTRIGAAQGSTVTITTGGVGSTSVSVRIRSAVGRGYHFRIEVFVR</sequence>
<dbReference type="InterPro" id="IPR031734">
    <property type="entry name" value="MBF2"/>
</dbReference>
<proteinExistence type="predicted"/>
<dbReference type="EMBL" id="JARGEI010000023">
    <property type="protein sequence ID" value="KAJ8710154.1"/>
    <property type="molecule type" value="Genomic_DNA"/>
</dbReference>
<accession>A0AAD7YC51</accession>
<evidence type="ECO:0000313" key="2">
    <source>
        <dbReference type="EMBL" id="KAJ8710154.1"/>
    </source>
</evidence>
<protein>
    <submittedName>
        <fullName evidence="2">Uncharacterized protein</fullName>
    </submittedName>
</protein>
<keyword evidence="1" id="KW-0732">Signal</keyword>
<evidence type="ECO:0000313" key="3">
    <source>
        <dbReference type="Proteomes" id="UP001231518"/>
    </source>
</evidence>
<gene>
    <name evidence="2" type="ORF">PYW07_009520</name>
</gene>
<feature type="signal peptide" evidence="1">
    <location>
        <begin position="1"/>
        <end position="20"/>
    </location>
</feature>
<feature type="chain" id="PRO_5042050213" evidence="1">
    <location>
        <begin position="21"/>
        <end position="179"/>
    </location>
</feature>